<feature type="compositionally biased region" description="Low complexity" evidence="1">
    <location>
        <begin position="159"/>
        <end position="171"/>
    </location>
</feature>
<reference evidence="2" key="1">
    <citation type="submission" date="2023-10" db="EMBL/GenBank/DDBJ databases">
        <authorList>
            <person name="Chen Y."/>
            <person name="Shah S."/>
            <person name="Dougan E. K."/>
            <person name="Thang M."/>
            <person name="Chan C."/>
        </authorList>
    </citation>
    <scope>NUCLEOTIDE SEQUENCE [LARGE SCALE GENOMIC DNA]</scope>
</reference>
<feature type="compositionally biased region" description="Low complexity" evidence="1">
    <location>
        <begin position="199"/>
        <end position="220"/>
    </location>
</feature>
<feature type="region of interest" description="Disordered" evidence="1">
    <location>
        <begin position="1"/>
        <end position="233"/>
    </location>
</feature>
<gene>
    <name evidence="2" type="ORF">PCOR1329_LOCUS43344</name>
</gene>
<name>A0ABN9U0T8_9DINO</name>
<evidence type="ECO:0000313" key="2">
    <source>
        <dbReference type="EMBL" id="CAK0851115.1"/>
    </source>
</evidence>
<keyword evidence="3" id="KW-1185">Reference proteome</keyword>
<dbReference type="Proteomes" id="UP001189429">
    <property type="component" value="Unassembled WGS sequence"/>
</dbReference>
<protein>
    <submittedName>
        <fullName evidence="2">Uncharacterized protein</fullName>
    </submittedName>
</protein>
<accession>A0ABN9U0T8</accession>
<dbReference type="EMBL" id="CAUYUJ010015209">
    <property type="protein sequence ID" value="CAK0851115.1"/>
    <property type="molecule type" value="Genomic_DNA"/>
</dbReference>
<sequence>MGPAGSDAAEARAPRPLAVDGGGAQHKTNSRGPRRGLGAQVPRRRGGEAGRGQTPSRGDGITAGFWSRYLTTGVNPRRRGSGERGRLRLRPVSAPPHLGSIGLFRPSAPLGFGPCRLPSAPALARLGPGPSRHAPRPNNAPRRNNRAEAARGRGRTRPTEPQRAAGAATGPSSGGEERAPRPRRRGPRGSPPEPPAAAPCPGARGHLCGAAGPRHAAPATRPRRGGPRRGTAEAAVCGAVRGRAGSVGLVPAVRAVDEGPLRISSSFVGLLLHRSPAHAGRGSPRELLLHLLEDAGQPLGEHDVPLDLELPAHERLHAVELPAGQRQHLRHGQRDRDVRLLVLSEIGRTLAVLQVQVELAALGPASLTTN</sequence>
<feature type="compositionally biased region" description="Pro residues" evidence="1">
    <location>
        <begin position="189"/>
        <end position="198"/>
    </location>
</feature>
<comment type="caution">
    <text evidence="2">The sequence shown here is derived from an EMBL/GenBank/DDBJ whole genome shotgun (WGS) entry which is preliminary data.</text>
</comment>
<proteinExistence type="predicted"/>
<evidence type="ECO:0000256" key="1">
    <source>
        <dbReference type="SAM" id="MobiDB-lite"/>
    </source>
</evidence>
<organism evidence="2 3">
    <name type="scientific">Prorocentrum cordatum</name>
    <dbReference type="NCBI Taxonomy" id="2364126"/>
    <lineage>
        <taxon>Eukaryota</taxon>
        <taxon>Sar</taxon>
        <taxon>Alveolata</taxon>
        <taxon>Dinophyceae</taxon>
        <taxon>Prorocentrales</taxon>
        <taxon>Prorocentraceae</taxon>
        <taxon>Prorocentrum</taxon>
    </lineage>
</organism>
<evidence type="ECO:0000313" key="3">
    <source>
        <dbReference type="Proteomes" id="UP001189429"/>
    </source>
</evidence>